<evidence type="ECO:0000313" key="1">
    <source>
        <dbReference type="EMBL" id="ONL96207.1"/>
    </source>
</evidence>
<dbReference type="InParanoid" id="A0A1D6JWU2"/>
<dbReference type="eggNOG" id="ENOG502R3UY">
    <property type="taxonomic scope" value="Eukaryota"/>
</dbReference>
<accession>A0A1D6JWU2</accession>
<name>A0A1D6JWU2_MAIZE</name>
<dbReference type="AlphaFoldDB" id="A0A1D6JWU2"/>
<proteinExistence type="predicted"/>
<dbReference type="EMBL" id="CM007647">
    <property type="protein sequence ID" value="ONL96207.1"/>
    <property type="molecule type" value="Genomic_DNA"/>
</dbReference>
<organism evidence="1">
    <name type="scientific">Zea mays</name>
    <name type="common">Maize</name>
    <dbReference type="NCBI Taxonomy" id="4577"/>
    <lineage>
        <taxon>Eukaryota</taxon>
        <taxon>Viridiplantae</taxon>
        <taxon>Streptophyta</taxon>
        <taxon>Embryophyta</taxon>
        <taxon>Tracheophyta</taxon>
        <taxon>Spermatophyta</taxon>
        <taxon>Magnoliopsida</taxon>
        <taxon>Liliopsida</taxon>
        <taxon>Poales</taxon>
        <taxon>Poaceae</taxon>
        <taxon>PACMAD clade</taxon>
        <taxon>Panicoideae</taxon>
        <taxon>Andropogonodae</taxon>
        <taxon>Andropogoneae</taxon>
        <taxon>Tripsacinae</taxon>
        <taxon>Zea</taxon>
    </lineage>
</organism>
<gene>
    <name evidence="1" type="ORF">ZEAMMB73_Zm00001d028503</name>
</gene>
<dbReference type="ExpressionAtlas" id="A0A1D6JWU2">
    <property type="expression patterns" value="baseline"/>
</dbReference>
<reference evidence="1" key="1">
    <citation type="submission" date="2015-12" db="EMBL/GenBank/DDBJ databases">
        <title>Update maize B73 reference genome by single molecule sequencing technologies.</title>
        <authorList>
            <consortium name="Maize Genome Sequencing Project"/>
            <person name="Ware D."/>
        </authorList>
    </citation>
    <scope>NUCLEOTIDE SEQUENCE [LARGE SCALE GENOMIC DNA]</scope>
    <source>
        <tissue evidence="1">Seedling</tissue>
    </source>
</reference>
<protein>
    <submittedName>
        <fullName evidence="1">CLE family OsCLE302 protein</fullName>
    </submittedName>
</protein>
<dbReference type="PaxDb" id="4577-GRMZM2G372495_P01"/>
<dbReference type="FunCoup" id="A0A1D6JWU2">
    <property type="interactions" value="507"/>
</dbReference>
<sequence>MVGPWLLISVLVHSSFLGSTVFTAVDAARTSAFVVTTAPLPMAPAPSLTDSVLGDSKRKVPTGIHGGLWVSVALQKCRDPDLLFREDDGTLLSGYECLRSPLVAAHRHPKQSKDMLQLQ</sequence>